<name>A0A367KJC4_RHIST</name>
<keyword evidence="3" id="KW-1185">Reference proteome</keyword>
<gene>
    <name evidence="2" type="ORF">CU098_010971</name>
</gene>
<organism evidence="2 3">
    <name type="scientific">Rhizopus stolonifer</name>
    <name type="common">Rhizopus nigricans</name>
    <dbReference type="NCBI Taxonomy" id="4846"/>
    <lineage>
        <taxon>Eukaryota</taxon>
        <taxon>Fungi</taxon>
        <taxon>Fungi incertae sedis</taxon>
        <taxon>Mucoromycota</taxon>
        <taxon>Mucoromycotina</taxon>
        <taxon>Mucoromycetes</taxon>
        <taxon>Mucorales</taxon>
        <taxon>Mucorineae</taxon>
        <taxon>Rhizopodaceae</taxon>
        <taxon>Rhizopus</taxon>
    </lineage>
</organism>
<accession>A0A367KJC4</accession>
<feature type="region of interest" description="Disordered" evidence="1">
    <location>
        <begin position="187"/>
        <end position="212"/>
    </location>
</feature>
<dbReference type="Proteomes" id="UP000253551">
    <property type="component" value="Unassembled WGS sequence"/>
</dbReference>
<evidence type="ECO:0000256" key="1">
    <source>
        <dbReference type="SAM" id="MobiDB-lite"/>
    </source>
</evidence>
<evidence type="ECO:0000313" key="3">
    <source>
        <dbReference type="Proteomes" id="UP000253551"/>
    </source>
</evidence>
<dbReference type="EMBL" id="PJQM01001469">
    <property type="protein sequence ID" value="RCI02258.1"/>
    <property type="molecule type" value="Genomic_DNA"/>
</dbReference>
<comment type="caution">
    <text evidence="2">The sequence shown here is derived from an EMBL/GenBank/DDBJ whole genome shotgun (WGS) entry which is preliminary data.</text>
</comment>
<dbReference type="OrthoDB" id="2272133at2759"/>
<proteinExistence type="predicted"/>
<dbReference type="AlphaFoldDB" id="A0A367KJC4"/>
<protein>
    <submittedName>
        <fullName evidence="2">Uncharacterized protein</fullName>
    </submittedName>
</protein>
<evidence type="ECO:0000313" key="2">
    <source>
        <dbReference type="EMBL" id="RCI02258.1"/>
    </source>
</evidence>
<reference evidence="2 3" key="1">
    <citation type="journal article" date="2018" name="G3 (Bethesda)">
        <title>Phylogenetic and Phylogenomic Definition of Rhizopus Species.</title>
        <authorList>
            <person name="Gryganskyi A.P."/>
            <person name="Golan J."/>
            <person name="Dolatabadi S."/>
            <person name="Mondo S."/>
            <person name="Robb S."/>
            <person name="Idnurm A."/>
            <person name="Muszewska A."/>
            <person name="Steczkiewicz K."/>
            <person name="Masonjones S."/>
            <person name="Liao H.L."/>
            <person name="Gajdeczka M.T."/>
            <person name="Anike F."/>
            <person name="Vuek A."/>
            <person name="Anishchenko I.M."/>
            <person name="Voigt K."/>
            <person name="de Hoog G.S."/>
            <person name="Smith M.E."/>
            <person name="Heitman J."/>
            <person name="Vilgalys R."/>
            <person name="Stajich J.E."/>
        </authorList>
    </citation>
    <scope>NUCLEOTIDE SEQUENCE [LARGE SCALE GENOMIC DNA]</scope>
    <source>
        <strain evidence="2 3">LSU 92-RS-03</strain>
    </source>
</reference>
<sequence length="308" mass="34367">MQLNRSERRAIIKAEAKQLKKEGKKFIKGGKKPQKSIGYKKYGEDSLFPASESTDTFTIEYIHLSPEQEDGSDSEDTIKGHKLTKYTPGVSEQSNFKNTTKNLDVVLLDESPSPSIVCEEQPYFEDQIDTPDKSTVLLACTTDTETQGLSNIDKREDNRSIRPTKDQTIHRNDTPCEIAQPLVLTADGPDESQTQKENMAESAVGSDGSEEKNQCTFLSLSEDTTRPICDTSNNDPVILEEKSFVPSVSSASTVSVLEHEVEINIKSQSIYNHESPFPSGETLKPSGKKKSMFYRVFRKKSEKVSIVK</sequence>